<evidence type="ECO:0000313" key="1">
    <source>
        <dbReference type="EMBL" id="MPN33193.1"/>
    </source>
</evidence>
<dbReference type="SUPFAM" id="SSF53807">
    <property type="entry name" value="Helical backbone' metal receptor"/>
    <property type="match status" value="1"/>
</dbReference>
<accession>A0A645HBL6</accession>
<proteinExistence type="predicted"/>
<sequence>MTALAGVREGWDKIKAVQADAIYAFNDDLVSRAGPRLVEGLEELARAIHPELYK</sequence>
<evidence type="ECO:0008006" key="2">
    <source>
        <dbReference type="Google" id="ProtNLM"/>
    </source>
</evidence>
<dbReference type="Gene3D" id="3.40.50.1980">
    <property type="entry name" value="Nitrogenase molybdenum iron protein domain"/>
    <property type="match status" value="1"/>
</dbReference>
<protein>
    <recommendedName>
        <fullName evidence="2">Fe/B12 periplasmic-binding domain-containing protein</fullName>
    </recommendedName>
</protein>
<gene>
    <name evidence="1" type="ORF">SDC9_180677</name>
</gene>
<dbReference type="EMBL" id="VSSQ01085581">
    <property type="protein sequence ID" value="MPN33193.1"/>
    <property type="molecule type" value="Genomic_DNA"/>
</dbReference>
<reference evidence="1" key="1">
    <citation type="submission" date="2019-08" db="EMBL/GenBank/DDBJ databases">
        <authorList>
            <person name="Kucharzyk K."/>
            <person name="Murdoch R.W."/>
            <person name="Higgins S."/>
            <person name="Loffler F."/>
        </authorList>
    </citation>
    <scope>NUCLEOTIDE SEQUENCE</scope>
</reference>
<organism evidence="1">
    <name type="scientific">bioreactor metagenome</name>
    <dbReference type="NCBI Taxonomy" id="1076179"/>
    <lineage>
        <taxon>unclassified sequences</taxon>
        <taxon>metagenomes</taxon>
        <taxon>ecological metagenomes</taxon>
    </lineage>
</organism>
<comment type="caution">
    <text evidence="1">The sequence shown here is derived from an EMBL/GenBank/DDBJ whole genome shotgun (WGS) entry which is preliminary data.</text>
</comment>
<name>A0A645HBL6_9ZZZZ</name>
<dbReference type="AlphaFoldDB" id="A0A645HBL6"/>